<proteinExistence type="predicted"/>
<dbReference type="Pfam" id="PF07000">
    <property type="entry name" value="DUF1308"/>
    <property type="match status" value="1"/>
</dbReference>
<dbReference type="InterPro" id="IPR010733">
    <property type="entry name" value="DUF1308"/>
</dbReference>
<feature type="domain" description="DUF1308" evidence="1">
    <location>
        <begin position="267"/>
        <end position="433"/>
    </location>
</feature>
<reference evidence="3 4" key="3">
    <citation type="submission" date="2025-05" db="UniProtKB">
        <authorList>
            <consortium name="RefSeq"/>
        </authorList>
    </citation>
    <scope>IDENTIFICATION</scope>
    <source>
        <tissue evidence="3 4">Leaf</tissue>
    </source>
</reference>
<organism evidence="2 4">
    <name type="scientific">Camelina sativa</name>
    <name type="common">False flax</name>
    <name type="synonym">Myagrum sativum</name>
    <dbReference type="NCBI Taxonomy" id="90675"/>
    <lineage>
        <taxon>Eukaryota</taxon>
        <taxon>Viridiplantae</taxon>
        <taxon>Streptophyta</taxon>
        <taxon>Embryophyta</taxon>
        <taxon>Tracheophyta</taxon>
        <taxon>Spermatophyta</taxon>
        <taxon>Magnoliopsida</taxon>
        <taxon>eudicotyledons</taxon>
        <taxon>Gunneridae</taxon>
        <taxon>Pentapetalae</taxon>
        <taxon>rosids</taxon>
        <taxon>malvids</taxon>
        <taxon>Brassicales</taxon>
        <taxon>Brassicaceae</taxon>
        <taxon>Camelineae</taxon>
        <taxon>Camelina</taxon>
    </lineage>
</organism>
<name>A0ABM0TLU2_CAMSA</name>
<reference evidence="2" key="1">
    <citation type="journal article" date="1997" name="Nucleic Acids Res.">
        <title>tRNAscan-SE: a program for improved detection of transfer RNA genes in genomic sequence.</title>
        <authorList>
            <person name="Lowe T.M."/>
            <person name="Eddy S.R."/>
        </authorList>
    </citation>
    <scope>NUCLEOTIDE SEQUENCE [LARGE SCALE GENOMIC DNA]</scope>
    <source>
        <strain evidence="2">r\DH55</strain>
    </source>
</reference>
<accession>A0ABM0TLU2</accession>
<evidence type="ECO:0000313" key="2">
    <source>
        <dbReference type="Proteomes" id="UP000694864"/>
    </source>
</evidence>
<evidence type="ECO:0000313" key="3">
    <source>
        <dbReference type="RefSeq" id="XP_010428265.1"/>
    </source>
</evidence>
<evidence type="ECO:0000259" key="1">
    <source>
        <dbReference type="Pfam" id="PF07000"/>
    </source>
</evidence>
<dbReference type="PANTHER" id="PTHR13379:SF0">
    <property type="entry name" value="UPF0415 PROTEIN C7ORF25"/>
    <property type="match status" value="1"/>
</dbReference>
<dbReference type="RefSeq" id="XP_010428266.1">
    <property type="nucleotide sequence ID" value="XM_010429964.2"/>
</dbReference>
<dbReference type="RefSeq" id="XP_010428265.1">
    <property type="nucleotide sequence ID" value="XM_010429963.2"/>
</dbReference>
<evidence type="ECO:0000313" key="4">
    <source>
        <dbReference type="RefSeq" id="XP_010428266.1"/>
    </source>
</evidence>
<dbReference type="PANTHER" id="PTHR13379">
    <property type="entry name" value="UNCHARACTERIZED DUF1308"/>
    <property type="match status" value="1"/>
</dbReference>
<gene>
    <name evidence="3 4" type="primary">LOC104712953</name>
</gene>
<sequence length="435" mass="47528">MEIEEIETAKNRCKSVIRTIEKLPKSTAIITASCRRTLLKLASSELSFLSSLSSSYPSLQPPLSVNIGHIESVVRILQLPSITGVSRVCKPIPLPTGGVHVDVVCTLGKVPVWIIVSDRNPRYISWIGDRHGSKGLKSRIEQILAAANSTATLKPSSVILFFANGLSSSIYEKLKDEFGAVCFDFDVGSDLDCEETVEGEWVNVVRTRSYKEAVSVEIKLIDQCDSPPFTEPEVVVQAEVAELSQKEEDAFSSVISSMRLLGEDCFINFDTTALVAFVSGISNGCAERIVDMPEIELEEKFKGNTVFVIAQARSEIESPVLVKMGTVLSGKRGIVCESVLSEFKELVSMYAGPNEKRRAEQLLKSLMVVNDNPTERVKSLPTTRKLAMKNKTVFGTGDRWGAPTLTANMAFVRTVAQSGMSLSTIDHSPRALTGD</sequence>
<keyword evidence="2" id="KW-1185">Reference proteome</keyword>
<dbReference type="Proteomes" id="UP000694864">
    <property type="component" value="Chromosome 9"/>
</dbReference>
<reference evidence="2" key="2">
    <citation type="journal article" date="2014" name="Nat. Commun.">
        <title>The emerging biofuel crop Camelina sativa retains a highly undifferentiated hexaploid genome structure.</title>
        <authorList>
            <person name="Kagale S."/>
            <person name="Koh C."/>
            <person name="Nixon J."/>
            <person name="Bollina V."/>
            <person name="Clarke W.E."/>
            <person name="Tuteja R."/>
            <person name="Spillane C."/>
            <person name="Robinson S.J."/>
            <person name="Links M.G."/>
            <person name="Clarke C."/>
            <person name="Higgins E.E."/>
            <person name="Huebert T."/>
            <person name="Sharpe A.G."/>
            <person name="Parkin I.A."/>
        </authorList>
    </citation>
    <scope>NUCLEOTIDE SEQUENCE [LARGE SCALE GENOMIC DNA]</scope>
    <source>
        <strain evidence="2">r\DH55</strain>
    </source>
</reference>
<dbReference type="GeneID" id="104712953"/>
<protein>
    <submittedName>
        <fullName evidence="3 4">UPF0415 protein C7orf25 homolog</fullName>
    </submittedName>
</protein>